<dbReference type="InterPro" id="IPR019734">
    <property type="entry name" value="TPR_rpt"/>
</dbReference>
<sequence>MSAEDLNACLREAQRSHLEGDWAEAERRYRSCLRDWPACAAAKSFLAFLLLQTQRPGEAESLLSEAICSETGHADWHFSLGMAQARQGRLGDARRAFAAAAELDGGQPMYWTNLAAACEQGDDLAAAEQACRQALAVDGACADAHFLLAGLYLRQERHAEARRHNALGIVAQPAEHGPIARIEAYCELDRREEALALLRGWLAQVPDDPVALHLLAACGGAEPPPQCSPEFIRRTFDANAEAFDATLASLRYQGPQWLAQCLKRLGPPTAALEVLDLGCGTGLAGVALRPYARRLQGVDISGEMLGRAAAKSVYDALTQGDIIEFLAELPPASDLICCLDTLSYFGDLGPALNWMARALKPGGLLLFSIERALRALPEGHLLQPCGRYLHDPDRVEAQLTACRLRLLERQDMMLREEAGCPVSGAFYCAERLD</sequence>
<evidence type="ECO:0000313" key="3">
    <source>
        <dbReference type="Proteomes" id="UP000192721"/>
    </source>
</evidence>
<proteinExistence type="predicted"/>
<comment type="caution">
    <text evidence="2">The sequence shown here is derived from an EMBL/GenBank/DDBJ whole genome shotgun (WGS) entry which is preliminary data.</text>
</comment>
<protein>
    <recommendedName>
        <fullName evidence="1">Methyltransferase type 11 domain-containing protein</fullName>
    </recommendedName>
</protein>
<dbReference type="InterPro" id="IPR029063">
    <property type="entry name" value="SAM-dependent_MTases_sf"/>
</dbReference>
<dbReference type="PANTHER" id="PTHR42912">
    <property type="entry name" value="METHYLTRANSFERASE"/>
    <property type="match status" value="1"/>
</dbReference>
<dbReference type="Gene3D" id="3.40.50.150">
    <property type="entry name" value="Vaccinia Virus protein VP39"/>
    <property type="match status" value="1"/>
</dbReference>
<dbReference type="InterPro" id="IPR013216">
    <property type="entry name" value="Methyltransf_11"/>
</dbReference>
<dbReference type="InterPro" id="IPR011990">
    <property type="entry name" value="TPR-like_helical_dom_sf"/>
</dbReference>
<dbReference type="SMART" id="SM00028">
    <property type="entry name" value="TPR"/>
    <property type="match status" value="3"/>
</dbReference>
<evidence type="ECO:0000313" key="2">
    <source>
        <dbReference type="EMBL" id="OQS35904.1"/>
    </source>
</evidence>
<dbReference type="SUPFAM" id="SSF53335">
    <property type="entry name" value="S-adenosyl-L-methionine-dependent methyltransferases"/>
    <property type="match status" value="1"/>
</dbReference>
<dbReference type="CDD" id="cd02440">
    <property type="entry name" value="AdoMet_MTases"/>
    <property type="match status" value="1"/>
</dbReference>
<dbReference type="SUPFAM" id="SSF48452">
    <property type="entry name" value="TPR-like"/>
    <property type="match status" value="1"/>
</dbReference>
<organism evidence="2 3">
    <name type="scientific">Chromobacterium haemolyticum</name>
    <dbReference type="NCBI Taxonomy" id="394935"/>
    <lineage>
        <taxon>Bacteria</taxon>
        <taxon>Pseudomonadati</taxon>
        <taxon>Pseudomonadota</taxon>
        <taxon>Betaproteobacteria</taxon>
        <taxon>Neisseriales</taxon>
        <taxon>Chromobacteriaceae</taxon>
        <taxon>Chromobacterium</taxon>
    </lineage>
</organism>
<dbReference type="AlphaFoldDB" id="A0A1W0CM57"/>
<dbReference type="Gene3D" id="1.25.40.10">
    <property type="entry name" value="Tetratricopeptide repeat domain"/>
    <property type="match status" value="2"/>
</dbReference>
<dbReference type="Proteomes" id="UP000192721">
    <property type="component" value="Unassembled WGS sequence"/>
</dbReference>
<dbReference type="InterPro" id="IPR050508">
    <property type="entry name" value="Methyltransf_Superfamily"/>
</dbReference>
<gene>
    <name evidence="2" type="ORF">B0T45_17010</name>
</gene>
<accession>A0A1W0CM57</accession>
<name>A0A1W0CM57_9NEIS</name>
<dbReference type="Pfam" id="PF08241">
    <property type="entry name" value="Methyltransf_11"/>
    <property type="match status" value="1"/>
</dbReference>
<reference evidence="2 3" key="1">
    <citation type="submission" date="2017-02" db="EMBL/GenBank/DDBJ databases">
        <title>Chromobacterium haemolyticum H5244.</title>
        <authorList>
            <person name="Gulvik C.A."/>
        </authorList>
    </citation>
    <scope>NUCLEOTIDE SEQUENCE [LARGE SCALE GENOMIC DNA]</scope>
    <source>
        <strain evidence="2 3">H5244</strain>
    </source>
</reference>
<dbReference type="Pfam" id="PF13432">
    <property type="entry name" value="TPR_16"/>
    <property type="match status" value="2"/>
</dbReference>
<evidence type="ECO:0000259" key="1">
    <source>
        <dbReference type="Pfam" id="PF08241"/>
    </source>
</evidence>
<feature type="domain" description="Methyltransferase type 11" evidence="1">
    <location>
        <begin position="275"/>
        <end position="367"/>
    </location>
</feature>
<dbReference type="EMBL" id="MUKV01000025">
    <property type="protein sequence ID" value="OQS35904.1"/>
    <property type="molecule type" value="Genomic_DNA"/>
</dbReference>
<dbReference type="GO" id="GO:0008757">
    <property type="term" value="F:S-adenosylmethionine-dependent methyltransferase activity"/>
    <property type="evidence" value="ECO:0007669"/>
    <property type="project" value="InterPro"/>
</dbReference>
<dbReference type="RefSeq" id="WP_081556285.1">
    <property type="nucleotide sequence ID" value="NZ_MUKV01000025.1"/>
</dbReference>
<dbReference type="Pfam" id="PF14559">
    <property type="entry name" value="TPR_19"/>
    <property type="match status" value="1"/>
</dbReference>